<dbReference type="PANTHER" id="PTHR14186:SF19">
    <property type="entry name" value="INSULIN-LIKE GROWTH FACTOR-BINDING PROTEIN 7"/>
    <property type="match status" value="1"/>
</dbReference>
<reference evidence="10 11" key="1">
    <citation type="journal article" date="2018" name="Gigascience">
        <title>Genomes of trombidid mites reveal novel predicted allergens and laterally-transferred genes associated with secondary metabolism.</title>
        <authorList>
            <person name="Dong X."/>
            <person name="Chaisiri K."/>
            <person name="Xia D."/>
            <person name="Armstrong S.D."/>
            <person name="Fang Y."/>
            <person name="Donnelly M.J."/>
            <person name="Kadowaki T."/>
            <person name="McGarry J.W."/>
            <person name="Darby A.C."/>
            <person name="Makepeace B.L."/>
        </authorList>
    </citation>
    <scope>NUCLEOTIDE SEQUENCE [LARGE SCALE GENOMIC DNA]</scope>
    <source>
        <strain evidence="10">UoL-UT</strain>
    </source>
</reference>
<feature type="chain" id="PRO_5019567590" evidence="6">
    <location>
        <begin position="21"/>
        <end position="256"/>
    </location>
</feature>
<dbReference type="PROSITE" id="PS50835">
    <property type="entry name" value="IG_LIKE"/>
    <property type="match status" value="1"/>
</dbReference>
<evidence type="ECO:0000259" key="7">
    <source>
        <dbReference type="PROSITE" id="PS50835"/>
    </source>
</evidence>
<evidence type="ECO:0000259" key="8">
    <source>
        <dbReference type="PROSITE" id="PS51323"/>
    </source>
</evidence>
<dbReference type="Pfam" id="PF07679">
    <property type="entry name" value="I-set"/>
    <property type="match status" value="1"/>
</dbReference>
<dbReference type="CDD" id="cd00104">
    <property type="entry name" value="KAZAL_FS"/>
    <property type="match status" value="1"/>
</dbReference>
<feature type="domain" description="Ig-like" evidence="7">
    <location>
        <begin position="141"/>
        <end position="246"/>
    </location>
</feature>
<dbReference type="PROSITE" id="PS51323">
    <property type="entry name" value="IGFBP_N_2"/>
    <property type="match status" value="1"/>
</dbReference>
<keyword evidence="4" id="KW-1015">Disulfide bond</keyword>
<evidence type="ECO:0000256" key="3">
    <source>
        <dbReference type="ARBA" id="ARBA00022729"/>
    </source>
</evidence>
<dbReference type="SUPFAM" id="SSF57184">
    <property type="entry name" value="Growth factor receptor domain"/>
    <property type="match status" value="1"/>
</dbReference>
<name>A0A443SEE8_9ACAR</name>
<evidence type="ECO:0000256" key="2">
    <source>
        <dbReference type="ARBA" id="ARBA00022525"/>
    </source>
</evidence>
<dbReference type="FunFam" id="2.60.40.10:FF:000032">
    <property type="entry name" value="palladin isoform X1"/>
    <property type="match status" value="1"/>
</dbReference>
<keyword evidence="11" id="KW-1185">Reference proteome</keyword>
<dbReference type="Pfam" id="PF00219">
    <property type="entry name" value="IGFBP"/>
    <property type="match status" value="1"/>
</dbReference>
<dbReference type="GO" id="GO:0005520">
    <property type="term" value="F:insulin-like growth factor binding"/>
    <property type="evidence" value="ECO:0007669"/>
    <property type="project" value="InterPro"/>
</dbReference>
<evidence type="ECO:0000259" key="9">
    <source>
        <dbReference type="PROSITE" id="PS51465"/>
    </source>
</evidence>
<sequence length="256" mass="27807">MCKLIFFALFALAIISIAICECPKTCDPTTCATPGNCLAGLVKDKCNCCFECGALEGQRCYTTRIRSHANYTNCGNHMKCNVRTDLERGDKPEAICQCISDEAICGSDGETYRNLCHINEARYKRRDGLVAVSHGPCKYAPVIVSPPADVKNKTGSFVAFSCEVSGWPVPSIEWRFVSKGAKSGEVTFLPGDDQHFAVQSRGGPGSYEKTSWLQIVQVTAAHQGVYICVATNEVGEQSGSANLTLTDISHIKNNYI</sequence>
<evidence type="ECO:0000256" key="4">
    <source>
        <dbReference type="ARBA" id="ARBA00023157"/>
    </source>
</evidence>
<dbReference type="Gene3D" id="4.10.40.20">
    <property type="match status" value="1"/>
</dbReference>
<dbReference type="PROSITE" id="PS51465">
    <property type="entry name" value="KAZAL_2"/>
    <property type="match status" value="1"/>
</dbReference>
<evidence type="ECO:0000256" key="1">
    <source>
        <dbReference type="ARBA" id="ARBA00004613"/>
    </source>
</evidence>
<dbReference type="SMART" id="SM00280">
    <property type="entry name" value="KAZAL"/>
    <property type="match status" value="1"/>
</dbReference>
<organism evidence="10 11">
    <name type="scientific">Leptotrombidium deliense</name>
    <dbReference type="NCBI Taxonomy" id="299467"/>
    <lineage>
        <taxon>Eukaryota</taxon>
        <taxon>Metazoa</taxon>
        <taxon>Ecdysozoa</taxon>
        <taxon>Arthropoda</taxon>
        <taxon>Chelicerata</taxon>
        <taxon>Arachnida</taxon>
        <taxon>Acari</taxon>
        <taxon>Acariformes</taxon>
        <taxon>Trombidiformes</taxon>
        <taxon>Prostigmata</taxon>
        <taxon>Anystina</taxon>
        <taxon>Parasitengona</taxon>
        <taxon>Trombiculoidea</taxon>
        <taxon>Trombiculidae</taxon>
        <taxon>Leptotrombidium</taxon>
    </lineage>
</organism>
<dbReference type="InterPro" id="IPR013098">
    <property type="entry name" value="Ig_I-set"/>
</dbReference>
<feature type="domain" description="Kazal-like" evidence="9">
    <location>
        <begin position="75"/>
        <end position="139"/>
    </location>
</feature>
<dbReference type="AlphaFoldDB" id="A0A443SEE8"/>
<dbReference type="InterPro" id="IPR000867">
    <property type="entry name" value="IGFBP-like"/>
</dbReference>
<dbReference type="InterPro" id="IPR003598">
    <property type="entry name" value="Ig_sub2"/>
</dbReference>
<evidence type="ECO:0000313" key="10">
    <source>
        <dbReference type="EMBL" id="RWS25887.1"/>
    </source>
</evidence>
<feature type="domain" description="IGFBP N-terminal" evidence="8">
    <location>
        <begin position="18"/>
        <end position="99"/>
    </location>
</feature>
<dbReference type="GO" id="GO:0005576">
    <property type="term" value="C:extracellular region"/>
    <property type="evidence" value="ECO:0007669"/>
    <property type="project" value="UniProtKB-SubCell"/>
</dbReference>
<evidence type="ECO:0000313" key="11">
    <source>
        <dbReference type="Proteomes" id="UP000288716"/>
    </source>
</evidence>
<dbReference type="InterPro" id="IPR036179">
    <property type="entry name" value="Ig-like_dom_sf"/>
</dbReference>
<protein>
    <submittedName>
        <fullName evidence="10">Blo t Gal d 1 allergen-like protein</fullName>
    </submittedName>
</protein>
<dbReference type="InterPro" id="IPR013783">
    <property type="entry name" value="Ig-like_fold"/>
</dbReference>
<dbReference type="InterPro" id="IPR009030">
    <property type="entry name" value="Growth_fac_rcpt_cys_sf"/>
</dbReference>
<keyword evidence="5" id="KW-0393">Immunoglobulin domain</keyword>
<dbReference type="InterPro" id="IPR036058">
    <property type="entry name" value="Kazal_dom_sf"/>
</dbReference>
<feature type="signal peptide" evidence="6">
    <location>
        <begin position="1"/>
        <end position="20"/>
    </location>
</feature>
<evidence type="ECO:0000256" key="6">
    <source>
        <dbReference type="SAM" id="SignalP"/>
    </source>
</evidence>
<dbReference type="SMART" id="SM00409">
    <property type="entry name" value="IG"/>
    <property type="match status" value="1"/>
</dbReference>
<dbReference type="Pfam" id="PF07648">
    <property type="entry name" value="Kazal_2"/>
    <property type="match status" value="1"/>
</dbReference>
<dbReference type="GO" id="GO:0001558">
    <property type="term" value="P:regulation of cell growth"/>
    <property type="evidence" value="ECO:0007669"/>
    <property type="project" value="InterPro"/>
</dbReference>
<dbReference type="GO" id="GO:0009966">
    <property type="term" value="P:regulation of signal transduction"/>
    <property type="evidence" value="ECO:0007669"/>
    <property type="project" value="TreeGrafter"/>
</dbReference>
<dbReference type="SUPFAM" id="SSF100895">
    <property type="entry name" value="Kazal-type serine protease inhibitors"/>
    <property type="match status" value="1"/>
</dbReference>
<keyword evidence="3 6" id="KW-0732">Signal</keyword>
<dbReference type="InterPro" id="IPR007110">
    <property type="entry name" value="Ig-like_dom"/>
</dbReference>
<keyword evidence="2" id="KW-0964">Secreted</keyword>
<comment type="caution">
    <text evidence="10">The sequence shown here is derived from an EMBL/GenBank/DDBJ whole genome shotgun (WGS) entry which is preliminary data.</text>
</comment>
<gene>
    <name evidence="10" type="ORF">B4U80_01633</name>
</gene>
<proteinExistence type="predicted"/>
<dbReference type="PANTHER" id="PTHR14186">
    <property type="entry name" value="INSULIN-LIKE GROWTH FACTOR BINDING PROTEIN-RELATED"/>
    <property type="match status" value="1"/>
</dbReference>
<dbReference type="SUPFAM" id="SSF48726">
    <property type="entry name" value="Immunoglobulin"/>
    <property type="match status" value="1"/>
</dbReference>
<dbReference type="VEuPathDB" id="VectorBase:LDEU006153"/>
<accession>A0A443SEE8</accession>
<comment type="subcellular location">
    <subcellularLocation>
        <location evidence="1">Secreted</location>
    </subcellularLocation>
</comment>
<dbReference type="Gene3D" id="3.30.60.30">
    <property type="match status" value="1"/>
</dbReference>
<dbReference type="OrthoDB" id="5985519at2759"/>
<dbReference type="EMBL" id="NCKV01003282">
    <property type="protein sequence ID" value="RWS25887.1"/>
    <property type="molecule type" value="Genomic_DNA"/>
</dbReference>
<dbReference type="Proteomes" id="UP000288716">
    <property type="component" value="Unassembled WGS sequence"/>
</dbReference>
<dbReference type="Gene3D" id="2.60.40.10">
    <property type="entry name" value="Immunoglobulins"/>
    <property type="match status" value="1"/>
</dbReference>
<dbReference type="SMART" id="SM00408">
    <property type="entry name" value="IGc2"/>
    <property type="match status" value="1"/>
</dbReference>
<dbReference type="InterPro" id="IPR011390">
    <property type="entry name" value="IGFBP_rP_mac25"/>
</dbReference>
<evidence type="ECO:0000256" key="5">
    <source>
        <dbReference type="ARBA" id="ARBA00023319"/>
    </source>
</evidence>
<dbReference type="InterPro" id="IPR002350">
    <property type="entry name" value="Kazal_dom"/>
</dbReference>
<dbReference type="InterPro" id="IPR003599">
    <property type="entry name" value="Ig_sub"/>
</dbReference>